<dbReference type="eggNOG" id="KOG0958">
    <property type="taxonomic scope" value="Eukaryota"/>
</dbReference>
<keyword evidence="3" id="KW-1185">Reference proteome</keyword>
<dbReference type="KEGG" id="dpx:DAPPUDRAFT_266513"/>
<protein>
    <recommendedName>
        <fullName evidence="1">JmjC domain-containing protein</fullName>
    </recommendedName>
</protein>
<dbReference type="PROSITE" id="PS51184">
    <property type="entry name" value="JMJC"/>
    <property type="match status" value="1"/>
</dbReference>
<dbReference type="PANTHER" id="PTHR10694:SF129">
    <property type="entry name" value="LYSINE-SPECIFIC DEMETHYLASE 4B-RELATED"/>
    <property type="match status" value="1"/>
</dbReference>
<evidence type="ECO:0000313" key="2">
    <source>
        <dbReference type="EMBL" id="EFX64378.1"/>
    </source>
</evidence>
<evidence type="ECO:0000313" key="3">
    <source>
        <dbReference type="Proteomes" id="UP000000305"/>
    </source>
</evidence>
<sequence>MKILQSERVKTRRYRPKPAFCDHDAVTCRPSVDEMGNFPKFLSQAFKEHASERGGILIIPPVKPPNTFGTHICKPVVCPLKQEYRKLAEGVYRSDMVPSGKRGVALDKIMAKGYLASLNKSGLGSFGPTDENWKGIFNLFDEVEKGKGLAPNKHIPEYLVDKNASLFESSKFEGNFYSLLERSYNRDVECKCPQLLIGPAQSYTGMHVENLNLANVIFLHDGKPKYWIIISARYRNRVFQLLKKLFPEDYKENEDGVKCDYFEWKVTHKSFFVLPQVLRTAEPPIPFHCIKQEEGQYVTTFSGVFHMVVNIGSNCTEAINVCLPEWEDYANLPECSFQEVVSVDQQQGAA</sequence>
<dbReference type="SUPFAM" id="SSF51197">
    <property type="entry name" value="Clavaminate synthase-like"/>
    <property type="match status" value="1"/>
</dbReference>
<dbReference type="GO" id="GO:0010468">
    <property type="term" value="P:regulation of gene expression"/>
    <property type="evidence" value="ECO:0000318"/>
    <property type="project" value="GO_Central"/>
</dbReference>
<dbReference type="PANTHER" id="PTHR10694">
    <property type="entry name" value="LYSINE-SPECIFIC DEMETHYLASE"/>
    <property type="match status" value="1"/>
</dbReference>
<dbReference type="InParanoid" id="E9HV52"/>
<feature type="non-terminal residue" evidence="2">
    <location>
        <position position="1"/>
    </location>
</feature>
<dbReference type="GO" id="GO:0000785">
    <property type="term" value="C:chromatin"/>
    <property type="evidence" value="ECO:0000318"/>
    <property type="project" value="GO_Central"/>
</dbReference>
<dbReference type="GO" id="GO:0032454">
    <property type="term" value="F:histone H3K9 demethylase activity"/>
    <property type="evidence" value="ECO:0000318"/>
    <property type="project" value="GO_Central"/>
</dbReference>
<dbReference type="PhylomeDB" id="E9HV52"/>
<feature type="domain" description="JmjC" evidence="1">
    <location>
        <begin position="157"/>
        <end position="338"/>
    </location>
</feature>
<dbReference type="Pfam" id="PF02373">
    <property type="entry name" value="JmjC"/>
    <property type="match status" value="1"/>
</dbReference>
<gene>
    <name evidence="2" type="ORF">DAPPUDRAFT_266513</name>
</gene>
<accession>E9HV52</accession>
<dbReference type="AlphaFoldDB" id="E9HV52"/>
<dbReference type="HOGENOM" id="CLU_084585_0_0_1"/>
<dbReference type="InterPro" id="IPR003347">
    <property type="entry name" value="JmjC_dom"/>
</dbReference>
<evidence type="ECO:0000259" key="1">
    <source>
        <dbReference type="PROSITE" id="PS51184"/>
    </source>
</evidence>
<dbReference type="EMBL" id="GL732839">
    <property type="protein sequence ID" value="EFX64378.1"/>
    <property type="molecule type" value="Genomic_DNA"/>
</dbReference>
<dbReference type="Gene3D" id="2.60.120.650">
    <property type="entry name" value="Cupin"/>
    <property type="match status" value="1"/>
</dbReference>
<name>E9HV52_DAPPU</name>
<dbReference type="SMART" id="SM00558">
    <property type="entry name" value="JmjC"/>
    <property type="match status" value="1"/>
</dbReference>
<dbReference type="GO" id="GO:0051864">
    <property type="term" value="F:histone H3K36 demethylase activity"/>
    <property type="evidence" value="ECO:0000318"/>
    <property type="project" value="GO_Central"/>
</dbReference>
<dbReference type="Proteomes" id="UP000000305">
    <property type="component" value="Unassembled WGS sequence"/>
</dbReference>
<reference evidence="2 3" key="1">
    <citation type="journal article" date="2011" name="Science">
        <title>The ecoresponsive genome of Daphnia pulex.</title>
        <authorList>
            <person name="Colbourne J.K."/>
            <person name="Pfrender M.E."/>
            <person name="Gilbert D."/>
            <person name="Thomas W.K."/>
            <person name="Tucker A."/>
            <person name="Oakley T.H."/>
            <person name="Tokishita S."/>
            <person name="Aerts A."/>
            <person name="Arnold G.J."/>
            <person name="Basu M.K."/>
            <person name="Bauer D.J."/>
            <person name="Caceres C.E."/>
            <person name="Carmel L."/>
            <person name="Casola C."/>
            <person name="Choi J.H."/>
            <person name="Detter J.C."/>
            <person name="Dong Q."/>
            <person name="Dusheyko S."/>
            <person name="Eads B.D."/>
            <person name="Frohlich T."/>
            <person name="Geiler-Samerotte K.A."/>
            <person name="Gerlach D."/>
            <person name="Hatcher P."/>
            <person name="Jogdeo S."/>
            <person name="Krijgsveld J."/>
            <person name="Kriventseva E.V."/>
            <person name="Kultz D."/>
            <person name="Laforsch C."/>
            <person name="Lindquist E."/>
            <person name="Lopez J."/>
            <person name="Manak J.R."/>
            <person name="Muller J."/>
            <person name="Pangilinan J."/>
            <person name="Patwardhan R.P."/>
            <person name="Pitluck S."/>
            <person name="Pritham E.J."/>
            <person name="Rechtsteiner A."/>
            <person name="Rho M."/>
            <person name="Rogozin I.B."/>
            <person name="Sakarya O."/>
            <person name="Salamov A."/>
            <person name="Schaack S."/>
            <person name="Shapiro H."/>
            <person name="Shiga Y."/>
            <person name="Skalitzky C."/>
            <person name="Smith Z."/>
            <person name="Souvorov A."/>
            <person name="Sung W."/>
            <person name="Tang Z."/>
            <person name="Tsuchiya D."/>
            <person name="Tu H."/>
            <person name="Vos H."/>
            <person name="Wang M."/>
            <person name="Wolf Y.I."/>
            <person name="Yamagata H."/>
            <person name="Yamada T."/>
            <person name="Ye Y."/>
            <person name="Shaw J.R."/>
            <person name="Andrews J."/>
            <person name="Crease T.J."/>
            <person name="Tang H."/>
            <person name="Lucas S.M."/>
            <person name="Robertson H.M."/>
            <person name="Bork P."/>
            <person name="Koonin E.V."/>
            <person name="Zdobnov E.M."/>
            <person name="Grigoriev I.V."/>
            <person name="Lynch M."/>
            <person name="Boore J.L."/>
        </authorList>
    </citation>
    <scope>NUCLEOTIDE SEQUENCE [LARGE SCALE GENOMIC DNA]</scope>
</reference>
<proteinExistence type="predicted"/>
<dbReference type="GO" id="GO:0005634">
    <property type="term" value="C:nucleus"/>
    <property type="evidence" value="ECO:0000318"/>
    <property type="project" value="GO_Central"/>
</dbReference>
<dbReference type="GO" id="GO:0006338">
    <property type="term" value="P:chromatin remodeling"/>
    <property type="evidence" value="ECO:0000318"/>
    <property type="project" value="GO_Central"/>
</dbReference>
<dbReference type="FunFam" id="2.60.120.650:FF:000120">
    <property type="entry name" value="Uncharacterized protein"/>
    <property type="match status" value="1"/>
</dbReference>
<organism evidence="2 3">
    <name type="scientific">Daphnia pulex</name>
    <name type="common">Water flea</name>
    <dbReference type="NCBI Taxonomy" id="6669"/>
    <lineage>
        <taxon>Eukaryota</taxon>
        <taxon>Metazoa</taxon>
        <taxon>Ecdysozoa</taxon>
        <taxon>Arthropoda</taxon>
        <taxon>Crustacea</taxon>
        <taxon>Branchiopoda</taxon>
        <taxon>Diplostraca</taxon>
        <taxon>Cladocera</taxon>
        <taxon>Anomopoda</taxon>
        <taxon>Daphniidae</taxon>
        <taxon>Daphnia</taxon>
    </lineage>
</organism>
<dbReference type="OrthoDB" id="1678912at2759"/>